<dbReference type="GO" id="GO:0034498">
    <property type="term" value="P:early endosome to Golgi transport"/>
    <property type="evidence" value="ECO:0007669"/>
    <property type="project" value="TreeGrafter"/>
</dbReference>
<evidence type="ECO:0000256" key="9">
    <source>
        <dbReference type="ARBA" id="ARBA00023034"/>
    </source>
</evidence>
<gene>
    <name evidence="13" type="primary">Snx2</name>
</gene>
<keyword evidence="6" id="KW-0963">Cytoplasm</keyword>
<evidence type="ECO:0000256" key="2">
    <source>
        <dbReference type="ARBA" id="ARBA00004496"/>
    </source>
</evidence>
<dbReference type="FunFam" id="1.20.1270.60:FF:000022">
    <property type="entry name" value="Sorting nexin 3 protein"/>
    <property type="match status" value="1"/>
</dbReference>
<dbReference type="InterPro" id="IPR027267">
    <property type="entry name" value="AH/BAR_dom_sf"/>
</dbReference>
<evidence type="ECO:0000256" key="1">
    <source>
        <dbReference type="ARBA" id="ARBA00004287"/>
    </source>
</evidence>
<dbReference type="CDD" id="cd06859">
    <property type="entry name" value="PX_SNX1_2_like"/>
    <property type="match status" value="1"/>
</dbReference>
<evidence type="ECO:0000256" key="10">
    <source>
        <dbReference type="ARBA" id="ARBA00023136"/>
    </source>
</evidence>
<dbReference type="PANTHER" id="PTHR10555:SF170">
    <property type="entry name" value="FI18122P1"/>
    <property type="match status" value="1"/>
</dbReference>
<comment type="similarity">
    <text evidence="4">Belongs to the sorting nexin family.</text>
</comment>
<evidence type="ECO:0000259" key="12">
    <source>
        <dbReference type="PROSITE" id="PS50195"/>
    </source>
</evidence>
<protein>
    <submittedName>
        <fullName evidence="13">Sorting nexin-2-like</fullName>
    </submittedName>
</protein>
<keyword evidence="8" id="KW-0653">Protein transport</keyword>
<keyword evidence="10" id="KW-0472">Membrane</keyword>
<dbReference type="PANTHER" id="PTHR10555">
    <property type="entry name" value="SORTING NEXIN"/>
    <property type="match status" value="1"/>
</dbReference>
<evidence type="ECO:0000256" key="5">
    <source>
        <dbReference type="ARBA" id="ARBA00022448"/>
    </source>
</evidence>
<name>A0A6F9DTV6_9ASCI</name>
<evidence type="ECO:0000256" key="11">
    <source>
        <dbReference type="SAM" id="MobiDB-lite"/>
    </source>
</evidence>
<dbReference type="FunFam" id="3.30.1520.10:FF:000016">
    <property type="entry name" value="Sorting nexin 2"/>
    <property type="match status" value="1"/>
</dbReference>
<dbReference type="GO" id="GO:0015031">
    <property type="term" value="P:protein transport"/>
    <property type="evidence" value="ECO:0007669"/>
    <property type="project" value="UniProtKB-KW"/>
</dbReference>
<feature type="domain" description="PX" evidence="12">
    <location>
        <begin position="127"/>
        <end position="258"/>
    </location>
</feature>
<dbReference type="PROSITE" id="PS50195">
    <property type="entry name" value="PX"/>
    <property type="match status" value="1"/>
</dbReference>
<sequence>MDDSREPPPLDDYESEEEQDAYVPPVKKEEETEVVVVENVDLTSDVPETTEPAVSVAESQNSNDKAEKVEDNEEDLFQSAKESPAALQSVSLDNPPFETGSKIPVSNDPPSVATVYPALPKEEDDEYDITIDVSDPHKVGEGMNAYMSYKVRTKTSIPAFKRPDSTVDRRFSDFLGLHEKMVGKHRHAGRIVPPAPEKSIVGMTLVKMSKTEEEAASIDFVEKRRAALERYLNRVAKHPALVQDQDFHDFLEQPDLPPATNTRALSGAGVMRLVKNVEGALNKMTIRMNEEDSWFEEKQQQIDSLEQQLRKLHVAFEGLVHHKKELAVNTASFAKSAATLGNAEEHTALSRALSQLSDTFEKIETVYQDESNTEYFGIAEKLGDYLRIITEIKEVFMIRVKSWQIWQTNEQVLQRKKESEAKMQAAGRSDKIAQVQSEIKDMEIRVESSKKDFDELSVAIKRDIQRFELDRVAEFRQIVLLFLQTLMKCQEQTIKNWEGFMPEARAIA</sequence>
<dbReference type="CDD" id="cd07623">
    <property type="entry name" value="BAR_SNX1_2"/>
    <property type="match status" value="1"/>
</dbReference>
<dbReference type="GO" id="GO:0005794">
    <property type="term" value="C:Golgi apparatus"/>
    <property type="evidence" value="ECO:0007669"/>
    <property type="project" value="UniProtKB-SubCell"/>
</dbReference>
<dbReference type="EMBL" id="LR790596">
    <property type="protein sequence ID" value="CAB3266458.1"/>
    <property type="molecule type" value="mRNA"/>
</dbReference>
<evidence type="ECO:0000256" key="3">
    <source>
        <dbReference type="ARBA" id="ARBA00004555"/>
    </source>
</evidence>
<dbReference type="GO" id="GO:0005829">
    <property type="term" value="C:cytosol"/>
    <property type="evidence" value="ECO:0007669"/>
    <property type="project" value="GOC"/>
</dbReference>
<comment type="subcellular location">
    <subcellularLocation>
        <location evidence="2">Cytoplasm</location>
    </subcellularLocation>
    <subcellularLocation>
        <location evidence="3">Golgi apparatus</location>
    </subcellularLocation>
    <subcellularLocation>
        <location evidence="1">Membrane</location>
        <topology evidence="1">Peripheral membrane protein</topology>
        <orientation evidence="1">Cytoplasmic side</orientation>
    </subcellularLocation>
</comment>
<dbReference type="SMART" id="SM00312">
    <property type="entry name" value="PX"/>
    <property type="match status" value="1"/>
</dbReference>
<accession>A0A6F9DTV6</accession>
<evidence type="ECO:0000256" key="8">
    <source>
        <dbReference type="ARBA" id="ARBA00022927"/>
    </source>
</evidence>
<dbReference type="GO" id="GO:0035091">
    <property type="term" value="F:phosphatidylinositol binding"/>
    <property type="evidence" value="ECO:0007669"/>
    <property type="project" value="InterPro"/>
</dbReference>
<dbReference type="GO" id="GO:0010008">
    <property type="term" value="C:endosome membrane"/>
    <property type="evidence" value="ECO:0007669"/>
    <property type="project" value="TreeGrafter"/>
</dbReference>
<keyword evidence="9" id="KW-0333">Golgi apparatus</keyword>
<dbReference type="Gene3D" id="3.30.1520.10">
    <property type="entry name" value="Phox-like domain"/>
    <property type="match status" value="1"/>
</dbReference>
<keyword evidence="7" id="KW-0597">Phosphoprotein</keyword>
<dbReference type="SUPFAM" id="SSF64268">
    <property type="entry name" value="PX domain"/>
    <property type="match status" value="1"/>
</dbReference>
<dbReference type="AlphaFoldDB" id="A0A6F9DTV6"/>
<reference evidence="13" key="1">
    <citation type="submission" date="2020-04" db="EMBL/GenBank/DDBJ databases">
        <authorList>
            <person name="Neveu A P."/>
        </authorList>
    </citation>
    <scope>NUCLEOTIDE SEQUENCE</scope>
    <source>
        <tissue evidence="13">Whole embryo</tissue>
    </source>
</reference>
<dbReference type="GO" id="GO:0098796">
    <property type="term" value="C:membrane protein complex"/>
    <property type="evidence" value="ECO:0007669"/>
    <property type="project" value="UniProtKB-ARBA"/>
</dbReference>
<dbReference type="Pfam" id="PF00787">
    <property type="entry name" value="PX"/>
    <property type="match status" value="1"/>
</dbReference>
<evidence type="ECO:0000313" key="13">
    <source>
        <dbReference type="EMBL" id="CAB3266458.1"/>
    </source>
</evidence>
<proteinExistence type="evidence at transcript level"/>
<dbReference type="SUPFAM" id="SSF103657">
    <property type="entry name" value="BAR/IMD domain-like"/>
    <property type="match status" value="1"/>
</dbReference>
<evidence type="ECO:0000256" key="6">
    <source>
        <dbReference type="ARBA" id="ARBA00022490"/>
    </source>
</evidence>
<feature type="region of interest" description="Disordered" evidence="11">
    <location>
        <begin position="1"/>
        <end position="87"/>
    </location>
</feature>
<organism evidence="13">
    <name type="scientific">Phallusia mammillata</name>
    <dbReference type="NCBI Taxonomy" id="59560"/>
    <lineage>
        <taxon>Eukaryota</taxon>
        <taxon>Metazoa</taxon>
        <taxon>Chordata</taxon>
        <taxon>Tunicata</taxon>
        <taxon>Ascidiacea</taxon>
        <taxon>Phlebobranchia</taxon>
        <taxon>Ascidiidae</taxon>
        <taxon>Phallusia</taxon>
    </lineage>
</organism>
<keyword evidence="5" id="KW-0813">Transport</keyword>
<dbReference type="InterPro" id="IPR036871">
    <property type="entry name" value="PX_dom_sf"/>
</dbReference>
<dbReference type="Pfam" id="PF09325">
    <property type="entry name" value="Vps5"/>
    <property type="match status" value="1"/>
</dbReference>
<feature type="compositionally biased region" description="Acidic residues" evidence="11">
    <location>
        <begin position="9"/>
        <end position="20"/>
    </location>
</feature>
<evidence type="ECO:0000256" key="4">
    <source>
        <dbReference type="ARBA" id="ARBA00010883"/>
    </source>
</evidence>
<dbReference type="InterPro" id="IPR001683">
    <property type="entry name" value="PX_dom"/>
</dbReference>
<dbReference type="Gene3D" id="1.20.1270.60">
    <property type="entry name" value="Arfaptin homology (AH) domain/BAR domain"/>
    <property type="match status" value="1"/>
</dbReference>
<dbReference type="InterPro" id="IPR015404">
    <property type="entry name" value="Vps5_C"/>
</dbReference>
<evidence type="ECO:0000256" key="7">
    <source>
        <dbReference type="ARBA" id="ARBA00022553"/>
    </source>
</evidence>